<sequence>MHSRISVKAEIREFLLFVPMPQLFTSLQLYVDGLIQEFDQIPAERKVLLSNLTHYIQSCINQRKEVALTFICTHNSRRSHLSQIWAQTAAFYYAVPNVSTYSGGTEATAFNPRAVKAIKKAGFQVETEDDADNPVYLVRFATAQTPIKAFSKIYDQGGNPVRHFGAVMTCTHADENCPYIPEATRISLPFDDPKAFDDTPLEEAKYDERTRQIGREIFFAFSLVKVPE</sequence>
<keyword evidence="2" id="KW-1185">Reference proteome</keyword>
<dbReference type="SUPFAM" id="SSF52788">
    <property type="entry name" value="Phosphotyrosine protein phosphatases I"/>
    <property type="match status" value="1"/>
</dbReference>
<reference evidence="1" key="1">
    <citation type="submission" date="2023-05" db="EMBL/GenBank/DDBJ databases">
        <authorList>
            <person name="Zhang X."/>
        </authorList>
    </citation>
    <scope>NUCLEOTIDE SEQUENCE</scope>
    <source>
        <strain evidence="1">BD1B2-1</strain>
    </source>
</reference>
<dbReference type="PANTHER" id="PTHR43428">
    <property type="entry name" value="ARSENATE REDUCTASE"/>
    <property type="match status" value="1"/>
</dbReference>
<dbReference type="InterPro" id="IPR036196">
    <property type="entry name" value="Ptyr_pPase_sf"/>
</dbReference>
<dbReference type="EMBL" id="JASJOU010000011">
    <property type="protein sequence ID" value="MDJ1504230.1"/>
    <property type="molecule type" value="Genomic_DNA"/>
</dbReference>
<gene>
    <name evidence="1" type="ORF">QNI22_26465</name>
</gene>
<protein>
    <submittedName>
        <fullName evidence="1">Protein-tyrosine-phosphatase</fullName>
    </submittedName>
</protein>
<name>A0AAE3R6Q5_9BACT</name>
<organism evidence="1 2">
    <name type="scientific">Xanthocytophaga agilis</name>
    <dbReference type="NCBI Taxonomy" id="3048010"/>
    <lineage>
        <taxon>Bacteria</taxon>
        <taxon>Pseudomonadati</taxon>
        <taxon>Bacteroidota</taxon>
        <taxon>Cytophagia</taxon>
        <taxon>Cytophagales</taxon>
        <taxon>Rhodocytophagaceae</taxon>
        <taxon>Xanthocytophaga</taxon>
    </lineage>
</organism>
<dbReference type="Proteomes" id="UP001232063">
    <property type="component" value="Unassembled WGS sequence"/>
</dbReference>
<dbReference type="AlphaFoldDB" id="A0AAE3R6Q5"/>
<evidence type="ECO:0000313" key="2">
    <source>
        <dbReference type="Proteomes" id="UP001232063"/>
    </source>
</evidence>
<dbReference type="RefSeq" id="WP_314515295.1">
    <property type="nucleotide sequence ID" value="NZ_JASJOU010000011.1"/>
</dbReference>
<comment type="caution">
    <text evidence="1">The sequence shown here is derived from an EMBL/GenBank/DDBJ whole genome shotgun (WGS) entry which is preliminary data.</text>
</comment>
<proteinExistence type="predicted"/>
<accession>A0AAE3R6Q5</accession>
<dbReference type="PANTHER" id="PTHR43428:SF1">
    <property type="entry name" value="ARSENATE REDUCTASE"/>
    <property type="match status" value="1"/>
</dbReference>
<dbReference type="Gene3D" id="3.40.50.2300">
    <property type="match status" value="1"/>
</dbReference>
<evidence type="ECO:0000313" key="1">
    <source>
        <dbReference type="EMBL" id="MDJ1504230.1"/>
    </source>
</evidence>